<dbReference type="RefSeq" id="XP_009162307.1">
    <property type="nucleotide sequence ID" value="XM_009164043.1"/>
</dbReference>
<protein>
    <submittedName>
        <fullName evidence="1">Uncharacterized protein</fullName>
    </submittedName>
</protein>
<evidence type="ECO:0000313" key="1">
    <source>
        <dbReference type="EMBL" id="KER33849.1"/>
    </source>
</evidence>
<sequence>MHQFIISRLQCAATYPSSKSLVNETAAATTTVPRVRGAATADKRSSNVIGPNTGSRIQGFTHSYTGSRLLPKFPGRFCSCQSVTVVHLKGTSEKRV</sequence>
<dbReference type="AlphaFoldDB" id="A0A075AJR6"/>
<dbReference type="GeneID" id="20314486"/>
<name>A0A075AJR6_OPIVI</name>
<accession>A0A075AJR6</accession>
<dbReference type="KEGG" id="ovi:T265_00298"/>
<dbReference type="CTD" id="20314486"/>
<dbReference type="EMBL" id="KL596621">
    <property type="protein sequence ID" value="KER33849.1"/>
    <property type="molecule type" value="Genomic_DNA"/>
</dbReference>
<dbReference type="Proteomes" id="UP000054324">
    <property type="component" value="Unassembled WGS sequence"/>
</dbReference>
<proteinExistence type="predicted"/>
<reference evidence="1 2" key="1">
    <citation type="submission" date="2013-11" db="EMBL/GenBank/DDBJ databases">
        <title>Opisthorchis viverrini - life in the bile duct.</title>
        <authorList>
            <person name="Young N.D."/>
            <person name="Nagarajan N."/>
            <person name="Lin S.J."/>
            <person name="Korhonen P.K."/>
            <person name="Jex A.R."/>
            <person name="Hall R.S."/>
            <person name="Safavi-Hemami H."/>
            <person name="Kaewkong W."/>
            <person name="Bertrand D."/>
            <person name="Gao S."/>
            <person name="Seet Q."/>
            <person name="Wongkham S."/>
            <person name="Teh B.T."/>
            <person name="Wongkham C."/>
            <person name="Intapan P.M."/>
            <person name="Maleewong W."/>
            <person name="Yang X."/>
            <person name="Hu M."/>
            <person name="Wang Z."/>
            <person name="Hofmann A."/>
            <person name="Sternberg P.W."/>
            <person name="Tan P."/>
            <person name="Wang J."/>
            <person name="Gasser R.B."/>
        </authorList>
    </citation>
    <scope>NUCLEOTIDE SEQUENCE [LARGE SCALE GENOMIC DNA]</scope>
</reference>
<evidence type="ECO:0000313" key="2">
    <source>
        <dbReference type="Proteomes" id="UP000054324"/>
    </source>
</evidence>
<keyword evidence="2" id="KW-1185">Reference proteome</keyword>
<gene>
    <name evidence="1" type="ORF">T265_00298</name>
</gene>
<organism evidence="1 2">
    <name type="scientific">Opisthorchis viverrini</name>
    <name type="common">Southeast Asian liver fluke</name>
    <dbReference type="NCBI Taxonomy" id="6198"/>
    <lineage>
        <taxon>Eukaryota</taxon>
        <taxon>Metazoa</taxon>
        <taxon>Spiralia</taxon>
        <taxon>Lophotrochozoa</taxon>
        <taxon>Platyhelminthes</taxon>
        <taxon>Trematoda</taxon>
        <taxon>Digenea</taxon>
        <taxon>Opisthorchiida</taxon>
        <taxon>Opisthorchiata</taxon>
        <taxon>Opisthorchiidae</taxon>
        <taxon>Opisthorchis</taxon>
    </lineage>
</organism>